<dbReference type="PANTHER" id="PTHR39185:SF1">
    <property type="entry name" value="SWARMING MOTILITY PROTEIN SWRD"/>
    <property type="match status" value="1"/>
</dbReference>
<name>A0A1G8QAK5_9BACI</name>
<evidence type="ECO:0000313" key="2">
    <source>
        <dbReference type="Proteomes" id="UP000199225"/>
    </source>
</evidence>
<dbReference type="Pfam" id="PF06289">
    <property type="entry name" value="FlbD"/>
    <property type="match status" value="1"/>
</dbReference>
<evidence type="ECO:0000313" key="1">
    <source>
        <dbReference type="EMBL" id="SDJ01731.1"/>
    </source>
</evidence>
<dbReference type="AlphaFoldDB" id="A0A1G8QAK5"/>
<keyword evidence="1" id="KW-0966">Cell projection</keyword>
<dbReference type="STRING" id="86666.SAMN04490247_0499"/>
<dbReference type="RefSeq" id="WP_407690357.1">
    <property type="nucleotide sequence ID" value="NZ_FNEV01000001.1"/>
</dbReference>
<dbReference type="InterPro" id="IPR009384">
    <property type="entry name" value="SwrD-like"/>
</dbReference>
<accession>A0A1G8QAK5</accession>
<proteinExistence type="predicted"/>
<protein>
    <submittedName>
        <fullName evidence="1">Flagellar protein FlbD</fullName>
    </submittedName>
</protein>
<organism evidence="1 2">
    <name type="scientific">Salimicrobium halophilum</name>
    <dbReference type="NCBI Taxonomy" id="86666"/>
    <lineage>
        <taxon>Bacteria</taxon>
        <taxon>Bacillati</taxon>
        <taxon>Bacillota</taxon>
        <taxon>Bacilli</taxon>
        <taxon>Bacillales</taxon>
        <taxon>Bacillaceae</taxon>
        <taxon>Salimicrobium</taxon>
    </lineage>
</organism>
<keyword evidence="1" id="KW-0969">Cilium</keyword>
<sequence>MLGPPIHNMVELTKFNGETFTFNAIYIEQVQSTPDTTITTTRGKTFVVKESKKEVVQKMKKFYREIGLLQVVNKAGEDDV</sequence>
<reference evidence="2" key="1">
    <citation type="submission" date="2016-10" db="EMBL/GenBank/DDBJ databases">
        <authorList>
            <person name="Varghese N."/>
            <person name="Submissions S."/>
        </authorList>
    </citation>
    <scope>NUCLEOTIDE SEQUENCE [LARGE SCALE GENOMIC DNA]</scope>
    <source>
        <strain evidence="2">DSM 4771</strain>
    </source>
</reference>
<dbReference type="PANTHER" id="PTHR39185">
    <property type="entry name" value="SWARMING MOTILITY PROTEIN SWRD"/>
    <property type="match status" value="1"/>
</dbReference>
<dbReference type="Proteomes" id="UP000199225">
    <property type="component" value="Unassembled WGS sequence"/>
</dbReference>
<dbReference type="EMBL" id="FNEV01000001">
    <property type="protein sequence ID" value="SDJ01731.1"/>
    <property type="molecule type" value="Genomic_DNA"/>
</dbReference>
<gene>
    <name evidence="1" type="ORF">SAMN04490247_0499</name>
</gene>
<keyword evidence="1" id="KW-0282">Flagellum</keyword>
<keyword evidence="2" id="KW-1185">Reference proteome</keyword>